<organism evidence="2 3">
    <name type="scientific">Wenjunlia vitaminophila</name>
    <name type="common">Streptomyces vitaminophilus</name>
    <dbReference type="NCBI Taxonomy" id="76728"/>
    <lineage>
        <taxon>Bacteria</taxon>
        <taxon>Bacillati</taxon>
        <taxon>Actinomycetota</taxon>
        <taxon>Actinomycetes</taxon>
        <taxon>Kitasatosporales</taxon>
        <taxon>Streptomycetaceae</taxon>
        <taxon>Wenjunlia</taxon>
    </lineage>
</organism>
<dbReference type="GO" id="GO:0016491">
    <property type="term" value="F:oxidoreductase activity"/>
    <property type="evidence" value="ECO:0007669"/>
    <property type="project" value="InterPro"/>
</dbReference>
<dbReference type="SUPFAM" id="SSF51735">
    <property type="entry name" value="NAD(P)-binding Rossmann-fold domains"/>
    <property type="match status" value="1"/>
</dbReference>
<dbReference type="SMART" id="SM00829">
    <property type="entry name" value="PKS_ER"/>
    <property type="match status" value="1"/>
</dbReference>
<keyword evidence="3" id="KW-1185">Reference proteome</keyword>
<protein>
    <submittedName>
        <fullName evidence="2">Alcohol dehydrogenase</fullName>
    </submittedName>
</protein>
<reference evidence="2 3" key="1">
    <citation type="submission" date="2015-10" db="EMBL/GenBank/DDBJ databases">
        <title>Draft genome sequence of pyrrolomycin-producing Streptomyces vitaminophilus.</title>
        <authorList>
            <person name="Graham D.E."/>
            <person name="Mahan K.M."/>
            <person name="Klingeman D.M."/>
            <person name="Hettich R.L."/>
            <person name="Parry R.J."/>
        </authorList>
    </citation>
    <scope>NUCLEOTIDE SEQUENCE [LARGE SCALE GENOMIC DNA]</scope>
    <source>
        <strain evidence="2 3">ATCC 31673</strain>
    </source>
</reference>
<dbReference type="eggNOG" id="COG0604">
    <property type="taxonomic scope" value="Bacteria"/>
</dbReference>
<evidence type="ECO:0000313" key="2">
    <source>
        <dbReference type="EMBL" id="KRV51232.1"/>
    </source>
</evidence>
<dbReference type="InterPro" id="IPR020843">
    <property type="entry name" value="ER"/>
</dbReference>
<dbReference type="InterPro" id="IPR011032">
    <property type="entry name" value="GroES-like_sf"/>
</dbReference>
<comment type="caution">
    <text evidence="2">The sequence shown here is derived from an EMBL/GenBank/DDBJ whole genome shotgun (WGS) entry which is preliminary data.</text>
</comment>
<accession>A0A0T6LZ48</accession>
<dbReference type="InterPro" id="IPR052733">
    <property type="entry name" value="Chloroplast_QOR"/>
</dbReference>
<dbReference type="SUPFAM" id="SSF50129">
    <property type="entry name" value="GroES-like"/>
    <property type="match status" value="1"/>
</dbReference>
<dbReference type="Pfam" id="PF13602">
    <property type="entry name" value="ADH_zinc_N_2"/>
    <property type="match status" value="1"/>
</dbReference>
<dbReference type="RefSeq" id="WP_026220072.1">
    <property type="nucleotide sequence ID" value="NZ_LLZU01000001.1"/>
</dbReference>
<sequence>MRAMAMKEYGGPEKLRPVDVPRPKVGPDSVLVRVRTAGVNPVDWKIAQGRMDEVARVHFPLVPGWDLAGVVEELGPAVVEYAVGDEVIGYVREDHVQNGTYAELVAAPVRTLADKPASLDWPQAGGLPLAGLAAFQCLAAAGVGLGDTVVVHGASGGVGSFAVQIAVAHGARVIGTASPGNHDYLRSLGAVPVAYGEGLVERVREVTPEGVDAAVDFVGGDAVAASVALVGASRRDEPRIASIVDVGVKKVGGRYVFAQPSYADLTSLGNLADAHKLSVHVTRTFPLEEAAEALRLSQQGHTRGKIVLEVS</sequence>
<evidence type="ECO:0000313" key="3">
    <source>
        <dbReference type="Proteomes" id="UP000050867"/>
    </source>
</evidence>
<dbReference type="EMBL" id="LLZU01000001">
    <property type="protein sequence ID" value="KRV51232.1"/>
    <property type="molecule type" value="Genomic_DNA"/>
</dbReference>
<feature type="domain" description="Enoyl reductase (ER)" evidence="1">
    <location>
        <begin position="10"/>
        <end position="308"/>
    </location>
</feature>
<dbReference type="InterPro" id="IPR013154">
    <property type="entry name" value="ADH-like_N"/>
</dbReference>
<evidence type="ECO:0000259" key="1">
    <source>
        <dbReference type="SMART" id="SM00829"/>
    </source>
</evidence>
<proteinExistence type="predicted"/>
<dbReference type="CDD" id="cd05289">
    <property type="entry name" value="MDR_like_2"/>
    <property type="match status" value="1"/>
</dbReference>
<dbReference type="InterPro" id="IPR036291">
    <property type="entry name" value="NAD(P)-bd_dom_sf"/>
</dbReference>
<dbReference type="AlphaFoldDB" id="A0A0T6LZ48"/>
<dbReference type="PANTHER" id="PTHR44013:SF1">
    <property type="entry name" value="ZINC-TYPE ALCOHOL DEHYDROGENASE-LIKE PROTEIN C16A3.02C"/>
    <property type="match status" value="1"/>
</dbReference>
<dbReference type="Proteomes" id="UP000050867">
    <property type="component" value="Unassembled WGS sequence"/>
</dbReference>
<gene>
    <name evidence="2" type="ORF">AQ490_00180</name>
</gene>
<dbReference type="Gene3D" id="3.90.180.10">
    <property type="entry name" value="Medium-chain alcohol dehydrogenases, catalytic domain"/>
    <property type="match status" value="1"/>
</dbReference>
<dbReference type="Pfam" id="PF08240">
    <property type="entry name" value="ADH_N"/>
    <property type="match status" value="1"/>
</dbReference>
<dbReference type="Gene3D" id="3.40.50.720">
    <property type="entry name" value="NAD(P)-binding Rossmann-like Domain"/>
    <property type="match status" value="1"/>
</dbReference>
<dbReference type="STRING" id="76728.AQ490_00180"/>
<dbReference type="PANTHER" id="PTHR44013">
    <property type="entry name" value="ZINC-TYPE ALCOHOL DEHYDROGENASE-LIKE PROTEIN C16A3.02C"/>
    <property type="match status" value="1"/>
</dbReference>
<name>A0A0T6LZ48_WENVI</name>